<dbReference type="Pfam" id="PF09412">
    <property type="entry name" value="XendoU"/>
    <property type="match status" value="1"/>
</dbReference>
<feature type="region of interest" description="Disordered" evidence="12">
    <location>
        <begin position="386"/>
        <end position="484"/>
    </location>
</feature>
<evidence type="ECO:0000256" key="10">
    <source>
        <dbReference type="ARBA" id="ARBA00023239"/>
    </source>
</evidence>
<feature type="compositionally biased region" description="Low complexity" evidence="12">
    <location>
        <begin position="447"/>
        <end position="464"/>
    </location>
</feature>
<evidence type="ECO:0000256" key="8">
    <source>
        <dbReference type="ARBA" id="ARBA00022884"/>
    </source>
</evidence>
<evidence type="ECO:0000256" key="11">
    <source>
        <dbReference type="RuleBase" id="RU367085"/>
    </source>
</evidence>
<comment type="caution">
    <text evidence="14">The sequence shown here is derived from an EMBL/GenBank/DDBJ whole genome shotgun (WGS) entry which is preliminary data.</text>
</comment>
<keyword evidence="10" id="KW-0456">Lyase</keyword>
<proteinExistence type="inferred from homology"/>
<keyword evidence="9 11" id="KW-0464">Manganese</keyword>
<comment type="subunit">
    <text evidence="3 11">Monomer.</text>
</comment>
<dbReference type="InterPro" id="IPR018998">
    <property type="entry name" value="EndoU_C"/>
</dbReference>
<keyword evidence="15" id="KW-1185">Reference proteome</keyword>
<feature type="compositionally biased region" description="Low complexity" evidence="12">
    <location>
        <begin position="57"/>
        <end position="74"/>
    </location>
</feature>
<sequence>MKFKIFLFIFVSAFLINDVLSRKFSFGKISRGFSRGSSHAGSSGRISSGSSRGGYSHGVSSSGTSHGTSLGKSSANVGLKPSGSGSIQQNKNINTNFLNAEGGGATRPKIPVQPSYAPSAPPMGGKPGVITESKQTSGIPSAPQDHIMKTSTGTLQNSGTGHASPPWSNPYLGTNIPAVPAQSYPPRSNPHLGINKPNTQPTMQGSYPPQIGFRDHVYPQKQPISPSTQFSPSMTGHPPYPIHPTHSGNPWSGSSPVSPPLHQTNSMPLGNPYSIHTPGGAYNAPTYGQHYYSQQPQMLAQPAMQPFVPGQTILMMPAQDSGRGVGQLVKEALVYSTINAGVNRLINPHHHSHYYSESRSDAAAATPVPTTHITYNNQYFNTPPGAAGTINSANVTQGAEAPSNPNGASTSSVPQAQGSVNNQPSGATNAGETNRPSSGNANSYTPRSHSSDASSSSSAGSDRSTATPVTGLNAANDQNSTPNNLLYRISDDELYRISEELFAKNSHNISKYIKLNLQTRVTSPNVTDKANEQLFNVDLELFQYPSIYVIRSLYDNYEHDFLKKLNRTLETRKQENLLIDTFLNTNEMSTTMQWLADRGFIDPDDFERKDVLRRIWFTIFSGSTCGFERVFASENYGTAIVGVQDWIYFAHQESLKRIDYMGYVDKLNFGTTASLLKLNFQMDGIIRPNATIFVGTLPELEMSLYTICFYARPNDLCPVSLGGTKFNIYTHSFTYFGSQTIDLALPMF</sequence>
<keyword evidence="6 11" id="KW-0255">Endonuclease</keyword>
<comment type="cofactor">
    <cofactor evidence="1 11">
        <name>Mn(2+)</name>
        <dbReference type="ChEBI" id="CHEBI:29035"/>
    </cofactor>
</comment>
<evidence type="ECO:0000256" key="7">
    <source>
        <dbReference type="ARBA" id="ARBA00022801"/>
    </source>
</evidence>
<feature type="region of interest" description="Disordered" evidence="12">
    <location>
        <begin position="33"/>
        <end position="123"/>
    </location>
</feature>
<evidence type="ECO:0000256" key="3">
    <source>
        <dbReference type="ARBA" id="ARBA00011245"/>
    </source>
</evidence>
<reference evidence="14 15" key="1">
    <citation type="submission" date="2024-08" db="EMBL/GenBank/DDBJ databases">
        <authorList>
            <person name="Will J Nash"/>
            <person name="Angela Man"/>
            <person name="Seanna McTaggart"/>
            <person name="Kendall Baker"/>
            <person name="Tom Barker"/>
            <person name="Leah Catchpole"/>
            <person name="Alex Durrant"/>
            <person name="Karim Gharbi"/>
            <person name="Naomi Irish"/>
            <person name="Gemy Kaithakottil"/>
            <person name="Debby Ku"/>
            <person name="Aaliyah Providence"/>
            <person name="Felix Shaw"/>
            <person name="David Swarbreck"/>
            <person name="Chris Watkins"/>
            <person name="Ann M. McCartney"/>
            <person name="Giulio Formenti"/>
            <person name="Alice Mouton"/>
            <person name="Noel Vella"/>
            <person name="Bjorn M von Reumont"/>
            <person name="Adriana Vella"/>
            <person name="Wilfried Haerty"/>
        </authorList>
    </citation>
    <scope>NUCLEOTIDE SEQUENCE [LARGE SCALE GENOMIC DNA]</scope>
</reference>
<dbReference type="EMBL" id="CAXAJV020001293">
    <property type="protein sequence ID" value="CAL7943094.1"/>
    <property type="molecule type" value="Genomic_DNA"/>
</dbReference>
<feature type="signal peptide" evidence="11">
    <location>
        <begin position="1"/>
        <end position="21"/>
    </location>
</feature>
<dbReference type="PANTHER" id="PTHR12439">
    <property type="entry name" value="PLACENTAL PROTEIN 11-RELATED"/>
    <property type="match status" value="1"/>
</dbReference>
<evidence type="ECO:0000256" key="4">
    <source>
        <dbReference type="ARBA" id="ARBA00022722"/>
    </source>
</evidence>
<accession>A0ABP1NT77</accession>
<feature type="compositionally biased region" description="Polar residues" evidence="12">
    <location>
        <begin position="465"/>
        <end position="484"/>
    </location>
</feature>
<dbReference type="InterPro" id="IPR039787">
    <property type="entry name" value="ENDOU"/>
</dbReference>
<feature type="region of interest" description="Disordered" evidence="12">
    <location>
        <begin position="178"/>
        <end position="202"/>
    </location>
</feature>
<name>A0ABP1NT77_XYLVO</name>
<feature type="compositionally biased region" description="Polar residues" evidence="12">
    <location>
        <begin position="246"/>
        <end position="260"/>
    </location>
</feature>
<feature type="domain" description="EndoU" evidence="13">
    <location>
        <begin position="490"/>
        <end position="748"/>
    </location>
</feature>
<dbReference type="SUPFAM" id="SSF142877">
    <property type="entry name" value="EndoU-like"/>
    <property type="match status" value="1"/>
</dbReference>
<dbReference type="PANTHER" id="PTHR12439:SF42">
    <property type="entry name" value="ENDORIBONUCLEASE-RELATED"/>
    <property type="match status" value="1"/>
</dbReference>
<evidence type="ECO:0000259" key="13">
    <source>
        <dbReference type="PROSITE" id="PS51959"/>
    </source>
</evidence>
<feature type="region of interest" description="Disordered" evidence="12">
    <location>
        <begin position="224"/>
        <end position="260"/>
    </location>
</feature>
<keyword evidence="5 11" id="KW-0479">Metal-binding</keyword>
<feature type="compositionally biased region" description="Low complexity" evidence="12">
    <location>
        <begin position="33"/>
        <end position="50"/>
    </location>
</feature>
<keyword evidence="8 11" id="KW-0694">RNA-binding</keyword>
<dbReference type="InterPro" id="IPR037227">
    <property type="entry name" value="EndoU-like"/>
</dbReference>
<evidence type="ECO:0000256" key="1">
    <source>
        <dbReference type="ARBA" id="ARBA00001936"/>
    </source>
</evidence>
<dbReference type="Proteomes" id="UP001642520">
    <property type="component" value="Unassembled WGS sequence"/>
</dbReference>
<evidence type="ECO:0000256" key="2">
    <source>
        <dbReference type="ARBA" id="ARBA00010168"/>
    </source>
</evidence>
<feature type="compositionally biased region" description="Polar residues" evidence="12">
    <location>
        <begin position="224"/>
        <end position="234"/>
    </location>
</feature>
<keyword evidence="4 11" id="KW-0540">Nuclease</keyword>
<dbReference type="PROSITE" id="PS51959">
    <property type="entry name" value="ENDOU"/>
    <property type="match status" value="1"/>
</dbReference>
<evidence type="ECO:0000256" key="9">
    <source>
        <dbReference type="ARBA" id="ARBA00023211"/>
    </source>
</evidence>
<organism evidence="14 15">
    <name type="scientific">Xylocopa violacea</name>
    <name type="common">Violet carpenter bee</name>
    <name type="synonym">Apis violacea</name>
    <dbReference type="NCBI Taxonomy" id="135666"/>
    <lineage>
        <taxon>Eukaryota</taxon>
        <taxon>Metazoa</taxon>
        <taxon>Ecdysozoa</taxon>
        <taxon>Arthropoda</taxon>
        <taxon>Hexapoda</taxon>
        <taxon>Insecta</taxon>
        <taxon>Pterygota</taxon>
        <taxon>Neoptera</taxon>
        <taxon>Endopterygota</taxon>
        <taxon>Hymenoptera</taxon>
        <taxon>Apocrita</taxon>
        <taxon>Aculeata</taxon>
        <taxon>Apoidea</taxon>
        <taxon>Anthophila</taxon>
        <taxon>Apidae</taxon>
        <taxon>Xylocopa</taxon>
        <taxon>Xylocopa</taxon>
    </lineage>
</organism>
<gene>
    <name evidence="14" type="ORF">XYLVIOL_LOCUS5882</name>
</gene>
<keyword evidence="7 11" id="KW-0378">Hydrolase</keyword>
<evidence type="ECO:0000313" key="15">
    <source>
        <dbReference type="Proteomes" id="UP001642520"/>
    </source>
</evidence>
<evidence type="ECO:0000256" key="5">
    <source>
        <dbReference type="ARBA" id="ARBA00022723"/>
    </source>
</evidence>
<dbReference type="CDD" id="cd21159">
    <property type="entry name" value="XendoU"/>
    <property type="match status" value="1"/>
</dbReference>
<comment type="similarity">
    <text evidence="2 11">Belongs to the ENDOU family.</text>
</comment>
<protein>
    <recommendedName>
        <fullName evidence="13">EndoU domain-containing protein</fullName>
    </recommendedName>
</protein>
<feature type="compositionally biased region" description="Polar residues" evidence="12">
    <location>
        <begin position="389"/>
        <end position="446"/>
    </location>
</feature>
<evidence type="ECO:0000313" key="14">
    <source>
        <dbReference type="EMBL" id="CAL7943094.1"/>
    </source>
</evidence>
<evidence type="ECO:0000256" key="6">
    <source>
        <dbReference type="ARBA" id="ARBA00022759"/>
    </source>
</evidence>
<evidence type="ECO:0000256" key="12">
    <source>
        <dbReference type="SAM" id="MobiDB-lite"/>
    </source>
</evidence>
<feature type="chain" id="PRO_5045002931" description="EndoU domain-containing protein" evidence="11">
    <location>
        <begin position="22"/>
        <end position="748"/>
    </location>
</feature>
<feature type="compositionally biased region" description="Polar residues" evidence="12">
    <location>
        <begin position="83"/>
        <end position="98"/>
    </location>
</feature>
<keyword evidence="11" id="KW-0732">Signal</keyword>